<dbReference type="InterPro" id="IPR012910">
    <property type="entry name" value="Plug_dom"/>
</dbReference>
<dbReference type="InterPro" id="IPR039426">
    <property type="entry name" value="TonB-dep_rcpt-like"/>
</dbReference>
<dbReference type="AlphaFoldDB" id="A0A7X0TSQ2"/>
<feature type="domain" description="TonB-dependent receptor plug" evidence="17">
    <location>
        <begin position="45"/>
        <end position="150"/>
    </location>
</feature>
<dbReference type="Proteomes" id="UP000537141">
    <property type="component" value="Unassembled WGS sequence"/>
</dbReference>
<dbReference type="RefSeq" id="WP_184422795.1">
    <property type="nucleotide sequence ID" value="NZ_AP027362.1"/>
</dbReference>
<keyword evidence="10 12" id="KW-0472">Membrane</keyword>
<evidence type="ECO:0000256" key="10">
    <source>
        <dbReference type="ARBA" id="ARBA00023136"/>
    </source>
</evidence>
<keyword evidence="19" id="KW-1185">Reference proteome</keyword>
<gene>
    <name evidence="18" type="ORF">HNQ55_000782</name>
</gene>
<keyword evidence="7" id="KW-0408">Iron</keyword>
<keyword evidence="11 12" id="KW-0998">Cell outer membrane</keyword>
<evidence type="ECO:0000256" key="13">
    <source>
        <dbReference type="PROSITE-ProRule" id="PRU10144"/>
    </source>
</evidence>
<feature type="domain" description="TonB-dependent receptor-like beta-barrel" evidence="16">
    <location>
        <begin position="255"/>
        <end position="682"/>
    </location>
</feature>
<dbReference type="EMBL" id="JACHHU010000004">
    <property type="protein sequence ID" value="MBB6542295.1"/>
    <property type="molecule type" value="Genomic_DNA"/>
</dbReference>
<evidence type="ECO:0000256" key="6">
    <source>
        <dbReference type="ARBA" id="ARBA00022729"/>
    </source>
</evidence>
<evidence type="ECO:0000256" key="9">
    <source>
        <dbReference type="ARBA" id="ARBA00023077"/>
    </source>
</evidence>
<keyword evidence="5 12" id="KW-0812">Transmembrane</keyword>
<evidence type="ECO:0000256" key="3">
    <source>
        <dbReference type="ARBA" id="ARBA00022452"/>
    </source>
</evidence>
<dbReference type="InterPro" id="IPR000531">
    <property type="entry name" value="Beta-barrel_TonB"/>
</dbReference>
<evidence type="ECO:0000256" key="1">
    <source>
        <dbReference type="ARBA" id="ARBA00004571"/>
    </source>
</evidence>
<evidence type="ECO:0000256" key="14">
    <source>
        <dbReference type="RuleBase" id="RU003357"/>
    </source>
</evidence>
<proteinExistence type="inferred from homology"/>
<evidence type="ECO:0000256" key="11">
    <source>
        <dbReference type="ARBA" id="ARBA00023237"/>
    </source>
</evidence>
<sequence length="724" mass="80868">MTFKKSSLAIAITVSLFTPVSFAQSTEQAVEKITVTSNFKKQSLAATPTSIAVINQQQLQDQSVQHFDNVLSSIANVNFAGGTSRPKYFQIRGVGERSEYNGAPNASVGFIVDDIDLSGLGMAANLYDVSQIEVLRGPQGTRFGANALAGLIYVQSNEPTDVAEHGITSSFGDDQLLTLSGFSSGALSSNVNYRVSLEHHQQNGYSNNSFLDKDDTNNIDELTGKIKINAQLTDELAIKFTLLFANMDNGFDAWTLDNNGFQTLTDVPGVDNQKSIGSALKFEYTGFDTIDLTAISSFTTTDHQHAYDGDWANPEYWASKECLDEYDENGNGEYDDTIACVYDYLWDKKAERDVLSQEFRFSNKDNNKLFAQTTDWLLGIYVSRLEEDNITEEMYNGWASDTIFAHYKATNLAVFGQLDSELTSGYQLSVGLRVEKRSSDYNDFTLSGGIGDVFSPSETMWGGHIALSKQLNDQHNAYIRVARGYKAGGFNMGLPTQLAKFKEFETETLLNYEFGLDSQYFEKRLSSRLAIFSMDRQDQQVNASQQNPDKPQQFTIYTANATSSSSYGMEMDVSWQLTSDVVLYSTLGYLRAKYDTYAYFDKYGSSIDISDRELAHAPKFSYSFGGTYRNDSGFFFNAYVAGKSGFYFSDSHSEKADSSSTVNARLGYETNDWSIYLWGRNLADEKVATRGFYFGNEPDIGWAAKKYQRYAAPRQLGVTFDYQF</sequence>
<keyword evidence="2 12" id="KW-0813">Transport</keyword>
<dbReference type="Pfam" id="PF00593">
    <property type="entry name" value="TonB_dep_Rec_b-barrel"/>
    <property type="match status" value="1"/>
</dbReference>
<keyword evidence="4" id="KW-0410">Iron transport</keyword>
<evidence type="ECO:0000313" key="19">
    <source>
        <dbReference type="Proteomes" id="UP000537141"/>
    </source>
</evidence>
<evidence type="ECO:0000256" key="8">
    <source>
        <dbReference type="ARBA" id="ARBA00023065"/>
    </source>
</evidence>
<keyword evidence="6 15" id="KW-0732">Signal</keyword>
<keyword evidence="9 14" id="KW-0798">TonB box</keyword>
<reference evidence="18 19" key="1">
    <citation type="submission" date="2020-08" db="EMBL/GenBank/DDBJ databases">
        <title>Genomic Encyclopedia of Type Strains, Phase IV (KMG-IV): sequencing the most valuable type-strain genomes for metagenomic binning, comparative biology and taxonomic classification.</title>
        <authorList>
            <person name="Goeker M."/>
        </authorList>
    </citation>
    <scope>NUCLEOTIDE SEQUENCE [LARGE SCALE GENOMIC DNA]</scope>
    <source>
        <strain evidence="18 19">DSM 26287</strain>
    </source>
</reference>
<dbReference type="Pfam" id="PF07715">
    <property type="entry name" value="Plug"/>
    <property type="match status" value="1"/>
</dbReference>
<dbReference type="SUPFAM" id="SSF56935">
    <property type="entry name" value="Porins"/>
    <property type="match status" value="1"/>
</dbReference>
<dbReference type="InterPro" id="IPR036942">
    <property type="entry name" value="Beta-barrel_TonB_sf"/>
</dbReference>
<dbReference type="PROSITE" id="PS52016">
    <property type="entry name" value="TONB_DEPENDENT_REC_3"/>
    <property type="match status" value="1"/>
</dbReference>
<name>A0A7X0TSQ2_9GAMM</name>
<dbReference type="PROSITE" id="PS01156">
    <property type="entry name" value="TONB_DEPENDENT_REC_2"/>
    <property type="match status" value="1"/>
</dbReference>
<dbReference type="PANTHER" id="PTHR32552:SF81">
    <property type="entry name" value="TONB-DEPENDENT OUTER MEMBRANE RECEPTOR"/>
    <property type="match status" value="1"/>
</dbReference>
<evidence type="ECO:0000256" key="5">
    <source>
        <dbReference type="ARBA" id="ARBA00022692"/>
    </source>
</evidence>
<evidence type="ECO:0000256" key="4">
    <source>
        <dbReference type="ARBA" id="ARBA00022496"/>
    </source>
</evidence>
<feature type="chain" id="PRO_5030826066" evidence="15">
    <location>
        <begin position="24"/>
        <end position="724"/>
    </location>
</feature>
<evidence type="ECO:0000256" key="2">
    <source>
        <dbReference type="ARBA" id="ARBA00022448"/>
    </source>
</evidence>
<comment type="similarity">
    <text evidence="12 14">Belongs to the TonB-dependent receptor family.</text>
</comment>
<feature type="signal peptide" evidence="15">
    <location>
        <begin position="1"/>
        <end position="23"/>
    </location>
</feature>
<organism evidence="18 19">
    <name type="scientific">Thalassotalea piscium</name>
    <dbReference type="NCBI Taxonomy" id="1230533"/>
    <lineage>
        <taxon>Bacteria</taxon>
        <taxon>Pseudomonadati</taxon>
        <taxon>Pseudomonadota</taxon>
        <taxon>Gammaproteobacteria</taxon>
        <taxon>Alteromonadales</taxon>
        <taxon>Colwelliaceae</taxon>
        <taxon>Thalassotalea</taxon>
    </lineage>
</organism>
<dbReference type="PANTHER" id="PTHR32552">
    <property type="entry name" value="FERRICHROME IRON RECEPTOR-RELATED"/>
    <property type="match status" value="1"/>
</dbReference>
<keyword evidence="18" id="KW-0675">Receptor</keyword>
<keyword evidence="8" id="KW-0406">Ion transport</keyword>
<comment type="subcellular location">
    <subcellularLocation>
        <location evidence="1 12">Cell outer membrane</location>
        <topology evidence="1 12">Multi-pass membrane protein</topology>
    </subcellularLocation>
</comment>
<dbReference type="GO" id="GO:0009279">
    <property type="term" value="C:cell outer membrane"/>
    <property type="evidence" value="ECO:0007669"/>
    <property type="project" value="UniProtKB-SubCell"/>
</dbReference>
<dbReference type="GO" id="GO:0006826">
    <property type="term" value="P:iron ion transport"/>
    <property type="evidence" value="ECO:0007669"/>
    <property type="project" value="UniProtKB-KW"/>
</dbReference>
<feature type="short sequence motif" description="TonB C-terminal box" evidence="13">
    <location>
        <begin position="707"/>
        <end position="724"/>
    </location>
</feature>
<protein>
    <submittedName>
        <fullName evidence="18">Outer membrane receptor protein involved in Fe transport</fullName>
    </submittedName>
</protein>
<evidence type="ECO:0000256" key="12">
    <source>
        <dbReference type="PROSITE-ProRule" id="PRU01360"/>
    </source>
</evidence>
<evidence type="ECO:0000259" key="16">
    <source>
        <dbReference type="Pfam" id="PF00593"/>
    </source>
</evidence>
<evidence type="ECO:0000256" key="7">
    <source>
        <dbReference type="ARBA" id="ARBA00023004"/>
    </source>
</evidence>
<evidence type="ECO:0000256" key="15">
    <source>
        <dbReference type="SAM" id="SignalP"/>
    </source>
</evidence>
<evidence type="ECO:0000259" key="17">
    <source>
        <dbReference type="Pfam" id="PF07715"/>
    </source>
</evidence>
<keyword evidence="3 12" id="KW-1134">Transmembrane beta strand</keyword>
<dbReference type="Gene3D" id="2.40.170.20">
    <property type="entry name" value="TonB-dependent receptor, beta-barrel domain"/>
    <property type="match status" value="1"/>
</dbReference>
<dbReference type="InterPro" id="IPR010917">
    <property type="entry name" value="TonB_rcpt_CS"/>
</dbReference>
<evidence type="ECO:0000313" key="18">
    <source>
        <dbReference type="EMBL" id="MBB6542295.1"/>
    </source>
</evidence>
<comment type="caution">
    <text evidence="18">The sequence shown here is derived from an EMBL/GenBank/DDBJ whole genome shotgun (WGS) entry which is preliminary data.</text>
</comment>
<accession>A0A7X0TSQ2</accession>